<gene>
    <name evidence="2" type="ORF">PLEPLA_LOCUS1593</name>
</gene>
<evidence type="ECO:0000313" key="2">
    <source>
        <dbReference type="EMBL" id="CAB1413890.1"/>
    </source>
</evidence>
<evidence type="ECO:0000256" key="1">
    <source>
        <dbReference type="SAM" id="MobiDB-lite"/>
    </source>
</evidence>
<reference evidence="2" key="1">
    <citation type="submission" date="2020-03" db="EMBL/GenBank/DDBJ databases">
        <authorList>
            <person name="Weist P."/>
        </authorList>
    </citation>
    <scope>NUCLEOTIDE SEQUENCE</scope>
</reference>
<proteinExistence type="predicted"/>
<comment type="caution">
    <text evidence="2">The sequence shown here is derived from an EMBL/GenBank/DDBJ whole genome shotgun (WGS) entry which is preliminary data.</text>
</comment>
<sequence length="257" mass="28562">MSFSPPPPPQLPVKDNHDFYFMAPPFSPSLVETRPSRRTKVASWRSRLRYELRLHTDQEIESGFFYLSCERQGPVGVDKQAICEWRPLGRRRGRGGGTNAISSISVWRQEVMRRKERGDEVEVSEGWSRPPPEACARGHSAPRGSVVVSAGSCGNQCQMASWTQSGPISVHCSPLSNSFCESPYVPRPSHITFTHNATARQQSNPTPTPTRHRPPNLPSPASRAWRCGSPKTKAPPLQSGALPPPYCPRHTEVYLGL</sequence>
<name>A0A9N7TIW9_PLEPL</name>
<evidence type="ECO:0000313" key="3">
    <source>
        <dbReference type="Proteomes" id="UP001153269"/>
    </source>
</evidence>
<organism evidence="2 3">
    <name type="scientific">Pleuronectes platessa</name>
    <name type="common">European plaice</name>
    <dbReference type="NCBI Taxonomy" id="8262"/>
    <lineage>
        <taxon>Eukaryota</taxon>
        <taxon>Metazoa</taxon>
        <taxon>Chordata</taxon>
        <taxon>Craniata</taxon>
        <taxon>Vertebrata</taxon>
        <taxon>Euteleostomi</taxon>
        <taxon>Actinopterygii</taxon>
        <taxon>Neopterygii</taxon>
        <taxon>Teleostei</taxon>
        <taxon>Neoteleostei</taxon>
        <taxon>Acanthomorphata</taxon>
        <taxon>Carangaria</taxon>
        <taxon>Pleuronectiformes</taxon>
        <taxon>Pleuronectoidei</taxon>
        <taxon>Pleuronectidae</taxon>
        <taxon>Pleuronectes</taxon>
    </lineage>
</organism>
<accession>A0A9N7TIW9</accession>
<protein>
    <submittedName>
        <fullName evidence="2">Uncharacterized protein</fullName>
    </submittedName>
</protein>
<dbReference type="EMBL" id="CADEAL010000076">
    <property type="protein sequence ID" value="CAB1413890.1"/>
    <property type="molecule type" value="Genomic_DNA"/>
</dbReference>
<feature type="region of interest" description="Disordered" evidence="1">
    <location>
        <begin position="199"/>
        <end position="243"/>
    </location>
</feature>
<keyword evidence="3" id="KW-1185">Reference proteome</keyword>
<dbReference type="Proteomes" id="UP001153269">
    <property type="component" value="Unassembled WGS sequence"/>
</dbReference>
<dbReference type="AlphaFoldDB" id="A0A9N7TIW9"/>